<dbReference type="SUPFAM" id="SSF55729">
    <property type="entry name" value="Acyl-CoA N-acyltransferases (Nat)"/>
    <property type="match status" value="1"/>
</dbReference>
<comment type="caution">
    <text evidence="4">The sequence shown here is derived from an EMBL/GenBank/DDBJ whole genome shotgun (WGS) entry which is preliminary data.</text>
</comment>
<accession>A0A0X3V7C7</accession>
<organism evidence="4 5">
    <name type="scientific">Actinoplanes awajinensis subsp. mycoplanecinus</name>
    <dbReference type="NCBI Taxonomy" id="135947"/>
    <lineage>
        <taxon>Bacteria</taxon>
        <taxon>Bacillati</taxon>
        <taxon>Actinomycetota</taxon>
        <taxon>Actinomycetes</taxon>
        <taxon>Micromonosporales</taxon>
        <taxon>Micromonosporaceae</taxon>
        <taxon>Actinoplanes</taxon>
    </lineage>
</organism>
<protein>
    <submittedName>
        <fullName evidence="4">Acetyltransferase</fullName>
    </submittedName>
</protein>
<keyword evidence="2" id="KW-0012">Acyltransferase</keyword>
<keyword evidence="5" id="KW-1185">Reference proteome</keyword>
<dbReference type="OrthoDB" id="9803233at2"/>
<feature type="domain" description="N-acetyltransferase" evidence="3">
    <location>
        <begin position="4"/>
        <end position="159"/>
    </location>
</feature>
<dbReference type="PANTHER" id="PTHR43877">
    <property type="entry name" value="AMINOALKYLPHOSPHONATE N-ACETYLTRANSFERASE-RELATED-RELATED"/>
    <property type="match status" value="1"/>
</dbReference>
<dbReference type="InterPro" id="IPR016181">
    <property type="entry name" value="Acyl_CoA_acyltransferase"/>
</dbReference>
<dbReference type="PROSITE" id="PS51186">
    <property type="entry name" value="GNAT"/>
    <property type="match status" value="1"/>
</dbReference>
<keyword evidence="1 4" id="KW-0808">Transferase</keyword>
<dbReference type="GO" id="GO:0016747">
    <property type="term" value="F:acyltransferase activity, transferring groups other than amino-acyl groups"/>
    <property type="evidence" value="ECO:0007669"/>
    <property type="project" value="InterPro"/>
</dbReference>
<evidence type="ECO:0000256" key="1">
    <source>
        <dbReference type="ARBA" id="ARBA00022679"/>
    </source>
</evidence>
<reference evidence="4 5" key="1">
    <citation type="submission" date="2015-10" db="EMBL/GenBank/DDBJ databases">
        <authorList>
            <person name="Gilbert D.G."/>
        </authorList>
    </citation>
    <scope>NUCLEOTIDE SEQUENCE [LARGE SCALE GENOMIC DNA]</scope>
    <source>
        <strain evidence="4 5">NRRL B-16712</strain>
    </source>
</reference>
<dbReference type="CDD" id="cd04301">
    <property type="entry name" value="NAT_SF"/>
    <property type="match status" value="1"/>
</dbReference>
<name>A0A0X3V7C7_9ACTN</name>
<gene>
    <name evidence="4" type="ORF">ADL15_06190</name>
</gene>
<dbReference type="EMBL" id="LLZH01000025">
    <property type="protein sequence ID" value="KUL40578.1"/>
    <property type="molecule type" value="Genomic_DNA"/>
</dbReference>
<evidence type="ECO:0000256" key="2">
    <source>
        <dbReference type="ARBA" id="ARBA00023315"/>
    </source>
</evidence>
<evidence type="ECO:0000259" key="3">
    <source>
        <dbReference type="PROSITE" id="PS51186"/>
    </source>
</evidence>
<dbReference type="AlphaFoldDB" id="A0A0X3V7C7"/>
<evidence type="ECO:0000313" key="4">
    <source>
        <dbReference type="EMBL" id="KUL40578.1"/>
    </source>
</evidence>
<evidence type="ECO:0000313" key="5">
    <source>
        <dbReference type="Proteomes" id="UP000053244"/>
    </source>
</evidence>
<dbReference type="PANTHER" id="PTHR43877:SF2">
    <property type="entry name" value="AMINOALKYLPHOSPHONATE N-ACETYLTRANSFERASE-RELATED"/>
    <property type="match status" value="1"/>
</dbReference>
<dbReference type="InterPro" id="IPR050832">
    <property type="entry name" value="Bact_Acetyltransf"/>
</dbReference>
<proteinExistence type="predicted"/>
<sequence>MVQIKIRQARYDEPAVVELVAENMRDLSERYGGTGDDTPIAAADFLPPDGAFFVAVRTGDDGSDGPLVGSAGWRRHGTDAELKRMFTLSAARGHGVARRMLAVIEESARDAGCTRVILETGDKQPEAIALYLSAGYERIEDFGYYQGHEGVLSYAKKIL</sequence>
<dbReference type="Gene3D" id="3.40.630.30">
    <property type="match status" value="1"/>
</dbReference>
<dbReference type="InterPro" id="IPR000182">
    <property type="entry name" value="GNAT_dom"/>
</dbReference>
<dbReference type="RefSeq" id="WP_067685641.1">
    <property type="nucleotide sequence ID" value="NZ_LLZH01000025.1"/>
</dbReference>
<dbReference type="Proteomes" id="UP000053244">
    <property type="component" value="Unassembled WGS sequence"/>
</dbReference>
<dbReference type="Pfam" id="PF00583">
    <property type="entry name" value="Acetyltransf_1"/>
    <property type="match status" value="1"/>
</dbReference>